<dbReference type="Gene3D" id="3.20.20.10">
    <property type="entry name" value="Alanine racemase"/>
    <property type="match status" value="1"/>
</dbReference>
<dbReference type="SUPFAM" id="SSF51419">
    <property type="entry name" value="PLP-binding barrel"/>
    <property type="match status" value="1"/>
</dbReference>
<dbReference type="GO" id="GO:0008784">
    <property type="term" value="F:alanine racemase activity"/>
    <property type="evidence" value="ECO:0007669"/>
    <property type="project" value="UniProtKB-EC"/>
</dbReference>
<evidence type="ECO:0000259" key="1">
    <source>
        <dbReference type="Pfam" id="PF01168"/>
    </source>
</evidence>
<dbReference type="PANTHER" id="PTHR28004">
    <property type="entry name" value="ZGC:162816-RELATED"/>
    <property type="match status" value="1"/>
</dbReference>
<keyword evidence="2" id="KW-0413">Isomerase</keyword>
<dbReference type="EC" id="5.1.1.1" evidence="2"/>
<gene>
    <name evidence="2" type="ORF">R3P95_13005</name>
</gene>
<dbReference type="InterPro" id="IPR029066">
    <property type="entry name" value="PLP-binding_barrel"/>
</dbReference>
<proteinExistence type="predicted"/>
<name>A0ABU4AYZ5_9NOCA</name>
<dbReference type="PANTHER" id="PTHR28004:SF2">
    <property type="entry name" value="D-SERINE DEHYDRATASE"/>
    <property type="match status" value="1"/>
</dbReference>
<protein>
    <submittedName>
        <fullName evidence="2">Alanine racemase</fullName>
        <ecNumber evidence="2">5.1.1.1</ecNumber>
    </submittedName>
</protein>
<feature type="domain" description="Alanine racemase N-terminal" evidence="1">
    <location>
        <begin position="32"/>
        <end position="269"/>
    </location>
</feature>
<reference evidence="2 3" key="1">
    <citation type="submission" date="2023-10" db="EMBL/GenBank/DDBJ databases">
        <title>Development of a sustainable strategy for remediation of hydrocarbon-contaminated territories based on the waste exchange concept.</title>
        <authorList>
            <person name="Krivoruchko A."/>
        </authorList>
    </citation>
    <scope>NUCLEOTIDE SEQUENCE [LARGE SCALE GENOMIC DNA]</scope>
    <source>
        <strain evidence="2 3">IEGM 1322</strain>
    </source>
</reference>
<dbReference type="InterPro" id="IPR051466">
    <property type="entry name" value="D-amino_acid_metab_enzyme"/>
</dbReference>
<dbReference type="InterPro" id="IPR001608">
    <property type="entry name" value="Ala_racemase_N"/>
</dbReference>
<accession>A0ABU4AYZ5</accession>
<evidence type="ECO:0000313" key="3">
    <source>
        <dbReference type="Proteomes" id="UP001185899"/>
    </source>
</evidence>
<evidence type="ECO:0000313" key="2">
    <source>
        <dbReference type="EMBL" id="MDV6231473.1"/>
    </source>
</evidence>
<dbReference type="Proteomes" id="UP001185899">
    <property type="component" value="Unassembled WGS sequence"/>
</dbReference>
<keyword evidence="3" id="KW-1185">Reference proteome</keyword>
<dbReference type="RefSeq" id="WP_317548513.1">
    <property type="nucleotide sequence ID" value="NZ_JAWLKE010000004.1"/>
</dbReference>
<comment type="caution">
    <text evidence="2">The sequence shown here is derived from an EMBL/GenBank/DDBJ whole genome shotgun (WGS) entry which is preliminary data.</text>
</comment>
<dbReference type="Pfam" id="PF01168">
    <property type="entry name" value="Ala_racemase_N"/>
    <property type="match status" value="1"/>
</dbReference>
<organism evidence="2 3">
    <name type="scientific">Rhodococcus cercidiphylli</name>
    <dbReference type="NCBI Taxonomy" id="489916"/>
    <lineage>
        <taxon>Bacteria</taxon>
        <taxon>Bacillati</taxon>
        <taxon>Actinomycetota</taxon>
        <taxon>Actinomycetes</taxon>
        <taxon>Mycobacteriales</taxon>
        <taxon>Nocardiaceae</taxon>
        <taxon>Rhodococcus</taxon>
    </lineage>
</organism>
<dbReference type="EMBL" id="JAWLKE010000004">
    <property type="protein sequence ID" value="MDV6231473.1"/>
    <property type="molecule type" value="Genomic_DNA"/>
</dbReference>
<sequence>MSSIAGVATTDTTPLSRIAAATEGLESPLAAVDLAALDANAAALRARADGVPIRIASKSVRSRAVLERVLAADGVSGVMAYSLREAIWLARHGVEDILMGYPTVDRTALAEVVNDRVLSGRITLMVDDVAQLDIVRDATASDLLKPRICLDVDASLRIGPLHIGVRRSPLREPEQVAAFARAAQARGFRVVGLMFYEAQIAGVPDANLAVEWMKSLSSREISTRRTAVVEAVTAAVGRIEIVNSGGTGSIEFSAADPVVTEVTAGSGLFAPTLFDRYRAFSAEPSLFFALPAVRKPTPQIATLFGGGYIASGPASTSRSPRPIAWSRKARGVVTSSLKLLRNEGAGEVQTPVSGAAEIRIGDRVWFRHAKAGELCERFDTLHLVHADGSVEAVPTYRGEGMAFG</sequence>